<organism evidence="1 2">
    <name type="scientific">Stenotrophomonas terrae</name>
    <dbReference type="NCBI Taxonomy" id="405446"/>
    <lineage>
        <taxon>Bacteria</taxon>
        <taxon>Pseudomonadati</taxon>
        <taxon>Pseudomonadota</taxon>
        <taxon>Gammaproteobacteria</taxon>
        <taxon>Lysobacterales</taxon>
        <taxon>Lysobacteraceae</taxon>
        <taxon>Stenotrophomonas</taxon>
    </lineage>
</organism>
<comment type="caution">
    <text evidence="1">The sequence shown here is derived from an EMBL/GenBank/DDBJ whole genome shotgun (WGS) entry which is preliminary data.</text>
</comment>
<protein>
    <submittedName>
        <fullName evidence="1">Uncharacterized protein</fullName>
    </submittedName>
</protein>
<gene>
    <name evidence="1" type="ORF">ABB27_14590</name>
</gene>
<reference evidence="1 2" key="1">
    <citation type="submission" date="2015-05" db="EMBL/GenBank/DDBJ databases">
        <title>Genome sequencing and analysis of members of genus Stenotrophomonas.</title>
        <authorList>
            <person name="Patil P.P."/>
            <person name="Midha S."/>
            <person name="Patil P.B."/>
        </authorList>
    </citation>
    <scope>NUCLEOTIDE SEQUENCE [LARGE SCALE GENOMIC DNA]</scope>
    <source>
        <strain evidence="1 2">DSM 18941</strain>
    </source>
</reference>
<dbReference type="Proteomes" id="UP000051863">
    <property type="component" value="Unassembled WGS sequence"/>
</dbReference>
<sequence>MPRVIRTITLNSTASDANFRAFVSEVESLLAACGLVRTTDTGQINSATVALPSVATFAGYSVWRFNDPLQSAAPVFLKFQFGVGASTNRYATTLQIGKETDGAGNLAAATSTAVISSVPGTASSTASTTCYATHSAGFFAISFGLGYYPAAYTGCCDWIVERVNDNTGAATAEGVVVIGPSTTGQRAAACQSVAARYLPSFSLTTGAALGFVPFAVNDSKVGLSPQLPLHFVPLPKWRPLVGTASNIAGEVTEGQTFEATLIGTVPRTYIGLGGAFGCTAGTSPATHTAVLWEE</sequence>
<dbReference type="PATRIC" id="fig|405446.3.peg.2665"/>
<dbReference type="EMBL" id="LDJJ01000051">
    <property type="protein sequence ID" value="KRG65798.1"/>
    <property type="molecule type" value="Genomic_DNA"/>
</dbReference>
<evidence type="ECO:0000313" key="2">
    <source>
        <dbReference type="Proteomes" id="UP000051863"/>
    </source>
</evidence>
<accession>A0A0R0C9S7</accession>
<keyword evidence="2" id="KW-1185">Reference proteome</keyword>
<evidence type="ECO:0000313" key="1">
    <source>
        <dbReference type="EMBL" id="KRG65798.1"/>
    </source>
</evidence>
<dbReference type="OrthoDB" id="9837713at2"/>
<name>A0A0R0C9S7_9GAMM</name>
<dbReference type="RefSeq" id="WP_057629508.1">
    <property type="nucleotide sequence ID" value="NZ_LDJJ01000051.1"/>
</dbReference>
<proteinExistence type="predicted"/>
<dbReference type="AlphaFoldDB" id="A0A0R0C9S7"/>